<name>A0AAV8VTJ8_9CUCU</name>
<dbReference type="PIRSF" id="PIRSF028983">
    <property type="entry name" value="BCP1"/>
    <property type="match status" value="1"/>
</dbReference>
<evidence type="ECO:0000313" key="5">
    <source>
        <dbReference type="Proteomes" id="UP001159042"/>
    </source>
</evidence>
<evidence type="ECO:0000256" key="3">
    <source>
        <dbReference type="SAM" id="MobiDB-lite"/>
    </source>
</evidence>
<evidence type="ECO:0000256" key="2">
    <source>
        <dbReference type="PIRNR" id="PIRNR028983"/>
    </source>
</evidence>
<keyword evidence="5" id="KW-1185">Reference proteome</keyword>
<dbReference type="Proteomes" id="UP001159042">
    <property type="component" value="Unassembled WGS sequence"/>
</dbReference>
<comment type="caution">
    <text evidence="4">The sequence shown here is derived from an EMBL/GenBank/DDBJ whole genome shotgun (WGS) entry which is preliminary data.</text>
</comment>
<feature type="region of interest" description="Disordered" evidence="3">
    <location>
        <begin position="1"/>
        <end position="35"/>
    </location>
</feature>
<dbReference type="PANTHER" id="PTHR13261">
    <property type="entry name" value="BRCA2 AND CDKN1A INTERACTING PROTEIN"/>
    <property type="match status" value="1"/>
</dbReference>
<evidence type="ECO:0000256" key="1">
    <source>
        <dbReference type="ARBA" id="ARBA00006781"/>
    </source>
</evidence>
<gene>
    <name evidence="4" type="ORF">NQ315_005119</name>
</gene>
<dbReference type="AlphaFoldDB" id="A0AAV8VTJ8"/>
<dbReference type="GO" id="GO:0005634">
    <property type="term" value="C:nucleus"/>
    <property type="evidence" value="ECO:0007669"/>
    <property type="project" value="TreeGrafter"/>
</dbReference>
<protein>
    <recommendedName>
        <fullName evidence="2">Protein BCCIP homolog</fullName>
    </recommendedName>
</protein>
<comment type="similarity">
    <text evidence="1 2">Belongs to the BCP1 family.</text>
</comment>
<proteinExistence type="inferred from homology"/>
<dbReference type="EMBL" id="JANEYG010000031">
    <property type="protein sequence ID" value="KAJ8917672.1"/>
    <property type="molecule type" value="Genomic_DNA"/>
</dbReference>
<feature type="compositionally biased region" description="Basic residues" evidence="3">
    <location>
        <begin position="1"/>
        <end position="11"/>
    </location>
</feature>
<evidence type="ECO:0000313" key="4">
    <source>
        <dbReference type="EMBL" id="KAJ8917672.1"/>
    </source>
</evidence>
<accession>A0AAV8VTJ8</accession>
<sequence length="283" mass="32059">MAGPTKKSRKPAKAEDSNDDSMSEESESGNYHGQQEIQATFEGRNPETHDFHGIKQLLNQLFLKAHIDVSQMSDMLIAQHGVGSVLKQGFDDEDDDEDMDITDENDVFGITSVVNLTSHKETPCIQQFYTLLEDLSSKHASSETKDSIKKLLNDSKLGFIINERFVNIPAKISAPMLSSLSDEIERIRKKDPSYNFDYYIMISKTCRPKENKDSEEVFTNEEEEVFLKQADISFDFSVANESDTGLSGRWLSEDKQVVPYRRVVIFKADKLKNIVTQVTALVQ</sequence>
<dbReference type="InterPro" id="IPR025602">
    <property type="entry name" value="BCP1_family"/>
</dbReference>
<dbReference type="Pfam" id="PF13862">
    <property type="entry name" value="BCCIP"/>
    <property type="match status" value="1"/>
</dbReference>
<feature type="compositionally biased region" description="Acidic residues" evidence="3">
    <location>
        <begin position="17"/>
        <end position="27"/>
    </location>
</feature>
<dbReference type="PANTHER" id="PTHR13261:SF0">
    <property type="entry name" value="BRCA2 AND CDKN1A-INTERACTING PROTEIN"/>
    <property type="match status" value="1"/>
</dbReference>
<organism evidence="4 5">
    <name type="scientific">Exocentrus adspersus</name>
    <dbReference type="NCBI Taxonomy" id="1586481"/>
    <lineage>
        <taxon>Eukaryota</taxon>
        <taxon>Metazoa</taxon>
        <taxon>Ecdysozoa</taxon>
        <taxon>Arthropoda</taxon>
        <taxon>Hexapoda</taxon>
        <taxon>Insecta</taxon>
        <taxon>Pterygota</taxon>
        <taxon>Neoptera</taxon>
        <taxon>Endopterygota</taxon>
        <taxon>Coleoptera</taxon>
        <taxon>Polyphaga</taxon>
        <taxon>Cucujiformia</taxon>
        <taxon>Chrysomeloidea</taxon>
        <taxon>Cerambycidae</taxon>
        <taxon>Lamiinae</taxon>
        <taxon>Acanthocinini</taxon>
        <taxon>Exocentrus</taxon>
    </lineage>
</organism>
<reference evidence="4 5" key="1">
    <citation type="journal article" date="2023" name="Insect Mol. Biol.">
        <title>Genome sequencing provides insights into the evolution of gene families encoding plant cell wall-degrading enzymes in longhorned beetles.</title>
        <authorList>
            <person name="Shin N.R."/>
            <person name="Okamura Y."/>
            <person name="Kirsch R."/>
            <person name="Pauchet Y."/>
        </authorList>
    </citation>
    <scope>NUCLEOTIDE SEQUENCE [LARGE SCALE GENOMIC DNA]</scope>
    <source>
        <strain evidence="4">EAD_L_NR</strain>
    </source>
</reference>